<feature type="active site" evidence="6">
    <location>
        <position position="86"/>
    </location>
</feature>
<dbReference type="PROSITE" id="PS00094">
    <property type="entry name" value="C5_MTASE_1"/>
    <property type="match status" value="1"/>
</dbReference>
<dbReference type="Gene3D" id="3.90.120.10">
    <property type="entry name" value="DNA Methylase, subunit A, domain 2"/>
    <property type="match status" value="1"/>
</dbReference>
<dbReference type="InterPro" id="IPR001525">
    <property type="entry name" value="C5_MeTfrase"/>
</dbReference>
<reference evidence="10" key="2">
    <citation type="submission" date="2023-01" db="EMBL/GenBank/DDBJ databases">
        <title>Draft genome sequence of Devosia yakushimensis strain NBRC 103855.</title>
        <authorList>
            <person name="Sun Q."/>
            <person name="Mori K."/>
        </authorList>
    </citation>
    <scope>NUCLEOTIDE SEQUENCE</scope>
    <source>
        <strain evidence="10">NBRC 103855</strain>
    </source>
</reference>
<name>A0ABQ5UJV5_9HYPH</name>
<gene>
    <name evidence="10" type="ORF">GCM10007913_33870</name>
</gene>
<feature type="region of interest" description="Disordered" evidence="9">
    <location>
        <begin position="237"/>
        <end position="274"/>
    </location>
</feature>
<dbReference type="NCBIfam" id="TIGR00675">
    <property type="entry name" value="dcm"/>
    <property type="match status" value="1"/>
</dbReference>
<dbReference type="Proteomes" id="UP001161406">
    <property type="component" value="Unassembled WGS sequence"/>
</dbReference>
<protein>
    <recommendedName>
        <fullName evidence="8">Cytosine-specific methyltransferase</fullName>
        <ecNumber evidence="8">2.1.1.37</ecNumber>
    </recommendedName>
</protein>
<dbReference type="PANTHER" id="PTHR10629:SF52">
    <property type="entry name" value="DNA (CYTOSINE-5)-METHYLTRANSFERASE 1"/>
    <property type="match status" value="1"/>
</dbReference>
<organism evidence="10 11">
    <name type="scientific">Devosia yakushimensis</name>
    <dbReference type="NCBI Taxonomy" id="470028"/>
    <lineage>
        <taxon>Bacteria</taxon>
        <taxon>Pseudomonadati</taxon>
        <taxon>Pseudomonadota</taxon>
        <taxon>Alphaproteobacteria</taxon>
        <taxon>Hyphomicrobiales</taxon>
        <taxon>Devosiaceae</taxon>
        <taxon>Devosia</taxon>
    </lineage>
</organism>
<dbReference type="Gene3D" id="3.40.50.150">
    <property type="entry name" value="Vaccinia Virus protein VP39"/>
    <property type="match status" value="1"/>
</dbReference>
<keyword evidence="4" id="KW-0680">Restriction system</keyword>
<feature type="compositionally biased region" description="Basic and acidic residues" evidence="9">
    <location>
        <begin position="246"/>
        <end position="274"/>
    </location>
</feature>
<dbReference type="GO" id="GO:0032259">
    <property type="term" value="P:methylation"/>
    <property type="evidence" value="ECO:0007669"/>
    <property type="project" value="UniProtKB-KW"/>
</dbReference>
<evidence type="ECO:0000256" key="9">
    <source>
        <dbReference type="SAM" id="MobiDB-lite"/>
    </source>
</evidence>
<dbReference type="InterPro" id="IPR031303">
    <property type="entry name" value="C5_meth_CS"/>
</dbReference>
<evidence type="ECO:0000313" key="11">
    <source>
        <dbReference type="Proteomes" id="UP001161406"/>
    </source>
</evidence>
<comment type="similarity">
    <text evidence="6 7">Belongs to the class I-like SAM-binding methyltransferase superfamily. C5-methyltransferase family.</text>
</comment>
<dbReference type="SUPFAM" id="SSF53335">
    <property type="entry name" value="S-adenosyl-L-methionine-dependent methyltransferases"/>
    <property type="match status" value="1"/>
</dbReference>
<evidence type="ECO:0000256" key="8">
    <source>
        <dbReference type="RuleBase" id="RU000417"/>
    </source>
</evidence>
<evidence type="ECO:0000256" key="6">
    <source>
        <dbReference type="PROSITE-ProRule" id="PRU01016"/>
    </source>
</evidence>
<dbReference type="PROSITE" id="PS51679">
    <property type="entry name" value="SAM_MT_C5"/>
    <property type="match status" value="1"/>
</dbReference>
<accession>A0ABQ5UJV5</accession>
<keyword evidence="11" id="KW-1185">Reference proteome</keyword>
<dbReference type="GO" id="GO:0008168">
    <property type="term" value="F:methyltransferase activity"/>
    <property type="evidence" value="ECO:0007669"/>
    <property type="project" value="UniProtKB-KW"/>
</dbReference>
<evidence type="ECO:0000256" key="5">
    <source>
        <dbReference type="ARBA" id="ARBA00047422"/>
    </source>
</evidence>
<comment type="caution">
    <text evidence="10">The sequence shown here is derived from an EMBL/GenBank/DDBJ whole genome shotgun (WGS) entry which is preliminary data.</text>
</comment>
<evidence type="ECO:0000256" key="4">
    <source>
        <dbReference type="ARBA" id="ARBA00022747"/>
    </source>
</evidence>
<comment type="catalytic activity">
    <reaction evidence="5 8">
        <text>a 2'-deoxycytidine in DNA + S-adenosyl-L-methionine = a 5-methyl-2'-deoxycytidine in DNA + S-adenosyl-L-homocysteine + H(+)</text>
        <dbReference type="Rhea" id="RHEA:13681"/>
        <dbReference type="Rhea" id="RHEA-COMP:11369"/>
        <dbReference type="Rhea" id="RHEA-COMP:11370"/>
        <dbReference type="ChEBI" id="CHEBI:15378"/>
        <dbReference type="ChEBI" id="CHEBI:57856"/>
        <dbReference type="ChEBI" id="CHEBI:59789"/>
        <dbReference type="ChEBI" id="CHEBI:85452"/>
        <dbReference type="ChEBI" id="CHEBI:85454"/>
        <dbReference type="EC" id="2.1.1.37"/>
    </reaction>
</comment>
<dbReference type="PROSITE" id="PS00095">
    <property type="entry name" value="C5_MTASE_2"/>
    <property type="match status" value="1"/>
</dbReference>
<evidence type="ECO:0000256" key="7">
    <source>
        <dbReference type="RuleBase" id="RU000416"/>
    </source>
</evidence>
<keyword evidence="1 6" id="KW-0489">Methyltransferase</keyword>
<dbReference type="PANTHER" id="PTHR10629">
    <property type="entry name" value="CYTOSINE-SPECIFIC METHYLTRANSFERASE"/>
    <property type="match status" value="1"/>
</dbReference>
<dbReference type="Pfam" id="PF00145">
    <property type="entry name" value="DNA_methylase"/>
    <property type="match status" value="1"/>
</dbReference>
<keyword evidence="3 6" id="KW-0949">S-adenosyl-L-methionine</keyword>
<dbReference type="InterPro" id="IPR050390">
    <property type="entry name" value="C5-Methyltransferase"/>
</dbReference>
<dbReference type="InterPro" id="IPR029063">
    <property type="entry name" value="SAM-dependent_MTases_sf"/>
</dbReference>
<evidence type="ECO:0000256" key="1">
    <source>
        <dbReference type="ARBA" id="ARBA00022603"/>
    </source>
</evidence>
<evidence type="ECO:0000313" key="10">
    <source>
        <dbReference type="EMBL" id="GLQ11455.1"/>
    </source>
</evidence>
<keyword evidence="2 6" id="KW-0808">Transferase</keyword>
<proteinExistence type="inferred from homology"/>
<evidence type="ECO:0000256" key="3">
    <source>
        <dbReference type="ARBA" id="ARBA00022691"/>
    </source>
</evidence>
<evidence type="ECO:0000256" key="2">
    <source>
        <dbReference type="ARBA" id="ARBA00022679"/>
    </source>
</evidence>
<reference evidence="10" key="1">
    <citation type="journal article" date="2014" name="Int. J. Syst. Evol. Microbiol.">
        <title>Complete genome of a new Firmicutes species belonging to the dominant human colonic microbiota ('Ruminococcus bicirculans') reveals two chromosomes and a selective capacity to utilize plant glucans.</title>
        <authorList>
            <consortium name="NISC Comparative Sequencing Program"/>
            <person name="Wegmann U."/>
            <person name="Louis P."/>
            <person name="Goesmann A."/>
            <person name="Henrissat B."/>
            <person name="Duncan S.H."/>
            <person name="Flint H.J."/>
        </authorList>
    </citation>
    <scope>NUCLEOTIDE SEQUENCE</scope>
    <source>
        <strain evidence="10">NBRC 103855</strain>
    </source>
</reference>
<dbReference type="PRINTS" id="PR00105">
    <property type="entry name" value="C5METTRFRASE"/>
</dbReference>
<dbReference type="EMBL" id="BSNG01000001">
    <property type="protein sequence ID" value="GLQ11455.1"/>
    <property type="molecule type" value="Genomic_DNA"/>
</dbReference>
<sequence>MKVVDLFAGAGGFSLAAVQAGAEIVFAVEFDKNAADTYKKNIAVPHRSPNVVVYNRDITSLCAAGLAEVHFSSGDACDLLLGGPPCQGFSAHRIKGAGIADPRNKLIHEYFEFVAKLQPRAFLMENVPGMLWDRHKDYVEEFYRRARDNDYQIFVPVKLDARDYGTPQRRHRVFILGLRQDVDATDFQWPPPTSHSSSEDEIKSGKKAWVSCASAFTPARPGDPNDVHMKHGPTLTAAFANTPHDGGSRADSGRELPCHANHDGHSDVYGRIDSRAPAPTMTTACINPSKGRFVHPRLDHGITPRQAARIQTFPDDFEFEGGLMSAGKQIGNAVPIVLGEALIRHIQKLLAAERNVGAHDARPVLRAAE</sequence>
<dbReference type="InterPro" id="IPR018117">
    <property type="entry name" value="C5_DNA_meth_AS"/>
</dbReference>
<dbReference type="EC" id="2.1.1.37" evidence="8"/>